<dbReference type="EMBL" id="JACJVO010000020">
    <property type="protein sequence ID" value="MBB6732396.1"/>
    <property type="molecule type" value="Genomic_DNA"/>
</dbReference>
<dbReference type="RefSeq" id="WP_185130069.1">
    <property type="nucleotide sequence ID" value="NZ_JACJVO010000020.1"/>
</dbReference>
<dbReference type="InterPro" id="IPR029058">
    <property type="entry name" value="AB_hydrolase_fold"/>
</dbReference>
<dbReference type="PANTHER" id="PTHR46623:SF6">
    <property type="entry name" value="ALPHA_BETA-HYDROLASES SUPERFAMILY PROTEIN"/>
    <property type="match status" value="1"/>
</dbReference>
<dbReference type="InterPro" id="IPR051049">
    <property type="entry name" value="Dienelactone_hydrolase-like"/>
</dbReference>
<keyword evidence="3" id="KW-1185">Reference proteome</keyword>
<name>A0A7X0VVY6_9BACL</name>
<dbReference type="Pfam" id="PF01738">
    <property type="entry name" value="DLH"/>
    <property type="match status" value="1"/>
</dbReference>
<keyword evidence="2" id="KW-0378">Hydrolase</keyword>
<evidence type="ECO:0000259" key="1">
    <source>
        <dbReference type="Pfam" id="PF01738"/>
    </source>
</evidence>
<gene>
    <name evidence="2" type="ORF">H7C18_15860</name>
</gene>
<reference evidence="2 3" key="1">
    <citation type="submission" date="2020-08" db="EMBL/GenBank/DDBJ databases">
        <title>Cohnella phylogeny.</title>
        <authorList>
            <person name="Dunlap C."/>
        </authorList>
    </citation>
    <scope>NUCLEOTIDE SEQUENCE [LARGE SCALE GENOMIC DNA]</scope>
    <source>
        <strain evidence="2 3">CBP 2801</strain>
    </source>
</reference>
<dbReference type="AlphaFoldDB" id="A0A7X0VVY6"/>
<evidence type="ECO:0000313" key="2">
    <source>
        <dbReference type="EMBL" id="MBB6732396.1"/>
    </source>
</evidence>
<dbReference type="PANTHER" id="PTHR46623">
    <property type="entry name" value="CARBOXYMETHYLENEBUTENOLIDASE-RELATED"/>
    <property type="match status" value="1"/>
</dbReference>
<accession>A0A7X0VVY6</accession>
<dbReference type="GO" id="GO:0016787">
    <property type="term" value="F:hydrolase activity"/>
    <property type="evidence" value="ECO:0007669"/>
    <property type="project" value="UniProtKB-KW"/>
</dbReference>
<dbReference type="Gene3D" id="3.40.50.1820">
    <property type="entry name" value="alpha/beta hydrolase"/>
    <property type="match status" value="1"/>
</dbReference>
<protein>
    <submittedName>
        <fullName evidence="2">Alpha/beta fold hydrolase</fullName>
    </submittedName>
</protein>
<organism evidence="2 3">
    <name type="scientific">Cohnella zeiphila</name>
    <dbReference type="NCBI Taxonomy" id="2761120"/>
    <lineage>
        <taxon>Bacteria</taxon>
        <taxon>Bacillati</taxon>
        <taxon>Bacillota</taxon>
        <taxon>Bacilli</taxon>
        <taxon>Bacillales</taxon>
        <taxon>Paenibacillaceae</taxon>
        <taxon>Cohnella</taxon>
    </lineage>
</organism>
<dbReference type="Proteomes" id="UP000564644">
    <property type="component" value="Unassembled WGS sequence"/>
</dbReference>
<dbReference type="InterPro" id="IPR002925">
    <property type="entry name" value="Dienelactn_hydro"/>
</dbReference>
<feature type="domain" description="Dienelactone hydrolase" evidence="1">
    <location>
        <begin position="22"/>
        <end position="222"/>
    </location>
</feature>
<dbReference type="SUPFAM" id="SSF53474">
    <property type="entry name" value="alpha/beta-Hydrolases"/>
    <property type="match status" value="1"/>
</dbReference>
<sequence length="244" mass="27290">MEHDEYCVIAGVPCIVHNPAAEPIGIVVLYHGWGSTMDSYQFFASLIANWGYRVIVPELPWHGQRGSLDYSDEATLQSHFWSVVFQGVQEADRLVAELSRTTDSPILMIGHSTGGFISAGTFASNKNVHAAVVVNGSCAWVQFEQSFREKLGLSPMNPDEKDALRQRDPFCNILTINKPLLLLHCQEDTSVPIDSQRYLLKALSDSANAEYIQLFEYPGVNHQITLGMLQKIHEFLGLVQKERL</sequence>
<comment type="caution">
    <text evidence="2">The sequence shown here is derived from an EMBL/GenBank/DDBJ whole genome shotgun (WGS) entry which is preliminary data.</text>
</comment>
<evidence type="ECO:0000313" key="3">
    <source>
        <dbReference type="Proteomes" id="UP000564644"/>
    </source>
</evidence>
<proteinExistence type="predicted"/>